<dbReference type="AlphaFoldDB" id="A0AAV2YNK1"/>
<evidence type="ECO:0000313" key="1">
    <source>
        <dbReference type="EMBL" id="DAZ95373.1"/>
    </source>
</evidence>
<protein>
    <submittedName>
        <fullName evidence="1">Uncharacterized protein</fullName>
    </submittedName>
</protein>
<name>A0AAV2YNK1_9STRA</name>
<proteinExistence type="predicted"/>
<reference evidence="1" key="2">
    <citation type="journal article" date="2023" name="Microbiol Resour">
        <title>Decontamination and Annotation of the Draft Genome Sequence of the Oomycete Lagenidium giganteum ARSEF 373.</title>
        <authorList>
            <person name="Morgan W.R."/>
            <person name="Tartar A."/>
        </authorList>
    </citation>
    <scope>NUCLEOTIDE SEQUENCE</scope>
    <source>
        <strain evidence="1">ARSEF 373</strain>
    </source>
</reference>
<comment type="caution">
    <text evidence="1">The sequence shown here is derived from an EMBL/GenBank/DDBJ whole genome shotgun (WGS) entry which is preliminary data.</text>
</comment>
<reference evidence="1" key="1">
    <citation type="submission" date="2022-11" db="EMBL/GenBank/DDBJ databases">
        <authorList>
            <person name="Morgan W.R."/>
            <person name="Tartar A."/>
        </authorList>
    </citation>
    <scope>NUCLEOTIDE SEQUENCE</scope>
    <source>
        <strain evidence="1">ARSEF 373</strain>
    </source>
</reference>
<organism evidence="1 2">
    <name type="scientific">Lagenidium giganteum</name>
    <dbReference type="NCBI Taxonomy" id="4803"/>
    <lineage>
        <taxon>Eukaryota</taxon>
        <taxon>Sar</taxon>
        <taxon>Stramenopiles</taxon>
        <taxon>Oomycota</taxon>
        <taxon>Peronosporomycetes</taxon>
        <taxon>Pythiales</taxon>
        <taxon>Pythiaceae</taxon>
    </lineage>
</organism>
<dbReference type="Proteomes" id="UP001146120">
    <property type="component" value="Unassembled WGS sequence"/>
</dbReference>
<sequence>MTSSLMDLLLMRQSVFQDDLVNGVYDFEPRDHVDQVILDQMHSATLGQSKYVGYEDHRTTYPSASLCIRLNVDKGTRFHATYNGDRQSRRTVKFIHTKLPANCTGSTVADNATDYTAPRIEIMNDGRQVYGKSYLHCTDPRLFVSQSASDLATNNTEFLFRPGFILAQQHFASALIGVEVQTSFCKATKIGDTDY</sequence>
<gene>
    <name evidence="1" type="ORF">N0F65_002167</name>
</gene>
<keyword evidence="2" id="KW-1185">Reference proteome</keyword>
<evidence type="ECO:0000313" key="2">
    <source>
        <dbReference type="Proteomes" id="UP001146120"/>
    </source>
</evidence>
<accession>A0AAV2YNK1</accession>
<dbReference type="EMBL" id="DAKRPA010000207">
    <property type="protein sequence ID" value="DAZ95373.1"/>
    <property type="molecule type" value="Genomic_DNA"/>
</dbReference>